<evidence type="ECO:0000256" key="1">
    <source>
        <dbReference type="ARBA" id="ARBA00004123"/>
    </source>
</evidence>
<dbReference type="InterPro" id="IPR039774">
    <property type="entry name" value="Sin3-like"/>
</dbReference>
<dbReference type="SMART" id="SM00761">
    <property type="entry name" value="HDAC_interact"/>
    <property type="match status" value="1"/>
</dbReference>
<feature type="region of interest" description="Disordered" evidence="8">
    <location>
        <begin position="810"/>
        <end position="1006"/>
    </location>
</feature>
<dbReference type="GO" id="GO:0000118">
    <property type="term" value="C:histone deacetylase complex"/>
    <property type="evidence" value="ECO:0007669"/>
    <property type="project" value="TreeGrafter"/>
</dbReference>
<dbReference type="Gramene" id="Kaladp0071s0155.4.v1.1">
    <property type="protein sequence ID" value="Kaladp0071s0155.4.v1.1"/>
    <property type="gene ID" value="Kaladp0071s0155.v1.1"/>
</dbReference>
<dbReference type="Gramene" id="Kaladp0071s0155.1.v1.1">
    <property type="protein sequence ID" value="Kaladp0071s0155.1.v1.1"/>
    <property type="gene ID" value="Kaladp0071s0155.v1.1"/>
</dbReference>
<keyword evidence="5" id="KW-0804">Transcription</keyword>
<dbReference type="FunFam" id="1.20.1160.11:FF:000001">
    <property type="entry name" value="Paired amphipathic helix protein Sin3"/>
    <property type="match status" value="1"/>
</dbReference>
<dbReference type="EnsemblPlants" id="Kaladp0071s0155.9.v1.1">
    <property type="protein sequence ID" value="Kaladp0071s0155.9.v1.1"/>
    <property type="gene ID" value="Kaladp0071s0155.v1.1"/>
</dbReference>
<evidence type="ECO:0000313" key="10">
    <source>
        <dbReference type="EnsemblPlants" id="Kaladp0071s0155.5.v1.1"/>
    </source>
</evidence>
<feature type="region of interest" description="Disordered" evidence="8">
    <location>
        <begin position="1"/>
        <end position="29"/>
    </location>
</feature>
<dbReference type="Gramene" id="Kaladp0071s0155.6.v1.1">
    <property type="protein sequence ID" value="Kaladp0071s0155.6.v1.1"/>
    <property type="gene ID" value="Kaladp0071s0155.v1.1"/>
</dbReference>
<dbReference type="PROSITE" id="PS51477">
    <property type="entry name" value="PAH"/>
    <property type="match status" value="2"/>
</dbReference>
<dbReference type="Gramene" id="Kaladp0071s0155.9.v1.1">
    <property type="protein sequence ID" value="Kaladp0071s0155.9.v1.1"/>
    <property type="gene ID" value="Kaladp0071s0155.v1.1"/>
</dbReference>
<dbReference type="Pfam" id="PF16879">
    <property type="entry name" value="Sin3a_C"/>
    <property type="match status" value="1"/>
</dbReference>
<keyword evidence="11" id="KW-1185">Reference proteome</keyword>
<feature type="compositionally biased region" description="Basic and acidic residues" evidence="8">
    <location>
        <begin position="760"/>
        <end position="776"/>
    </location>
</feature>
<feature type="region of interest" description="Disordered" evidence="8">
    <location>
        <begin position="195"/>
        <end position="253"/>
    </location>
</feature>
<evidence type="ECO:0000256" key="4">
    <source>
        <dbReference type="ARBA" id="ARBA00023015"/>
    </source>
</evidence>
<proteinExistence type="predicted"/>
<feature type="compositionally biased region" description="Basic and acidic residues" evidence="8">
    <location>
        <begin position="218"/>
        <end position="253"/>
    </location>
</feature>
<dbReference type="EnsemblPlants" id="Kaladp0071s0155.1.v1.1">
    <property type="protein sequence ID" value="Kaladp0071s0155.1.v1.1"/>
    <property type="gene ID" value="Kaladp0071s0155.v1.1"/>
</dbReference>
<feature type="domain" description="Histone deacetylase interacting" evidence="9">
    <location>
        <begin position="423"/>
        <end position="525"/>
    </location>
</feature>
<evidence type="ECO:0000256" key="7">
    <source>
        <dbReference type="PROSITE-ProRule" id="PRU00810"/>
    </source>
</evidence>
<feature type="compositionally biased region" description="Polar residues" evidence="8">
    <location>
        <begin position="902"/>
        <end position="919"/>
    </location>
</feature>
<dbReference type="GO" id="GO:0000785">
    <property type="term" value="C:chromatin"/>
    <property type="evidence" value="ECO:0007669"/>
    <property type="project" value="TreeGrafter"/>
</dbReference>
<dbReference type="SUPFAM" id="SSF47762">
    <property type="entry name" value="PAH2 domain"/>
    <property type="match status" value="3"/>
</dbReference>
<dbReference type="GO" id="GO:0003714">
    <property type="term" value="F:transcription corepressor activity"/>
    <property type="evidence" value="ECO:0007669"/>
    <property type="project" value="InterPro"/>
</dbReference>
<dbReference type="Gramene" id="Kaladp0071s0155.5.v1.1">
    <property type="protein sequence ID" value="Kaladp0071s0155.5.v1.1"/>
    <property type="gene ID" value="Kaladp0071s0155.v1.1"/>
</dbReference>
<feature type="compositionally biased region" description="Polar residues" evidence="8">
    <location>
        <begin position="948"/>
        <end position="958"/>
    </location>
</feature>
<dbReference type="Pfam" id="PF08295">
    <property type="entry name" value="Sin3_corepress"/>
    <property type="match status" value="1"/>
</dbReference>
<dbReference type="EnsemblPlants" id="Kaladp0071s0155.4.v1.1">
    <property type="protein sequence ID" value="Kaladp0071s0155.4.v1.1"/>
    <property type="gene ID" value="Kaladp0071s0155.v1.1"/>
</dbReference>
<dbReference type="FunFam" id="1.20.1160.11:FF:000002">
    <property type="entry name" value="Paired amphipathic helix protein SIN3"/>
    <property type="match status" value="1"/>
</dbReference>
<dbReference type="OMA" id="FAYCERV"/>
<protein>
    <recommendedName>
        <fullName evidence="9">Histone deacetylase interacting domain-containing protein</fullName>
    </recommendedName>
</protein>
<feature type="compositionally biased region" description="Basic and acidic residues" evidence="8">
    <location>
        <begin position="736"/>
        <end position="751"/>
    </location>
</feature>
<dbReference type="EnsemblPlants" id="Kaladp0071s0155.3.v1.1">
    <property type="protein sequence ID" value="Kaladp0071s0155.3.v1.1"/>
    <property type="gene ID" value="Kaladp0071s0155.v1.1"/>
</dbReference>
<reference evidence="10" key="1">
    <citation type="submission" date="2021-01" db="UniProtKB">
        <authorList>
            <consortium name="EnsemblPlants"/>
        </authorList>
    </citation>
    <scope>IDENTIFICATION</scope>
</reference>
<feature type="compositionally biased region" description="Basic and acidic residues" evidence="8">
    <location>
        <begin position="865"/>
        <end position="874"/>
    </location>
</feature>
<dbReference type="Gene3D" id="1.20.1160.11">
    <property type="entry name" value="Paired amphipathic helix"/>
    <property type="match status" value="3"/>
</dbReference>
<organism evidence="10 11">
    <name type="scientific">Kalanchoe fedtschenkoi</name>
    <name type="common">Lavender scallops</name>
    <name type="synonym">South American air plant</name>
    <dbReference type="NCBI Taxonomy" id="63787"/>
    <lineage>
        <taxon>Eukaryota</taxon>
        <taxon>Viridiplantae</taxon>
        <taxon>Streptophyta</taxon>
        <taxon>Embryophyta</taxon>
        <taxon>Tracheophyta</taxon>
        <taxon>Spermatophyta</taxon>
        <taxon>Magnoliopsida</taxon>
        <taxon>eudicotyledons</taxon>
        <taxon>Gunneridae</taxon>
        <taxon>Pentapetalae</taxon>
        <taxon>Saxifragales</taxon>
        <taxon>Crassulaceae</taxon>
        <taxon>Kalanchoe</taxon>
    </lineage>
</organism>
<keyword evidence="6 7" id="KW-0539">Nucleus</keyword>
<feature type="compositionally biased region" description="Basic and acidic residues" evidence="8">
    <location>
        <begin position="371"/>
        <end position="389"/>
    </location>
</feature>
<evidence type="ECO:0000256" key="2">
    <source>
        <dbReference type="ARBA" id="ARBA00022491"/>
    </source>
</evidence>
<keyword evidence="4" id="KW-0805">Transcription regulation</keyword>
<dbReference type="InterPro" id="IPR013194">
    <property type="entry name" value="HDAC_interact_dom"/>
</dbReference>
<evidence type="ECO:0000256" key="5">
    <source>
        <dbReference type="ARBA" id="ARBA00023163"/>
    </source>
</evidence>
<dbReference type="PANTHER" id="PTHR12346:SF0">
    <property type="entry name" value="SIN3A, ISOFORM G"/>
    <property type="match status" value="1"/>
</dbReference>
<dbReference type="PANTHER" id="PTHR12346">
    <property type="entry name" value="SIN3B-RELATED"/>
    <property type="match status" value="1"/>
</dbReference>
<dbReference type="EnsemblPlants" id="Kaladp0071s0155.2.v1.1">
    <property type="protein sequence ID" value="Kaladp0071s0155.2.v1.1"/>
    <property type="gene ID" value="Kaladp0071s0155.v1.1"/>
</dbReference>
<dbReference type="Pfam" id="PF02671">
    <property type="entry name" value="PAH"/>
    <property type="match status" value="3"/>
</dbReference>
<evidence type="ECO:0000313" key="11">
    <source>
        <dbReference type="Proteomes" id="UP000594263"/>
    </source>
</evidence>
<feature type="compositionally biased region" description="Polar residues" evidence="8">
    <location>
        <begin position="359"/>
        <end position="370"/>
    </location>
</feature>
<keyword evidence="2" id="KW-0678">Repressor</keyword>
<dbReference type="EnsemblPlants" id="Kaladp0071s0155.5.v1.1">
    <property type="protein sequence ID" value="Kaladp0071s0155.5.v1.1"/>
    <property type="gene ID" value="Kaladp0071s0155.v1.1"/>
</dbReference>
<dbReference type="FunFam" id="1.20.1160.11:FF:000003">
    <property type="entry name" value="Paired amphipathic helix SIN3-like protein"/>
    <property type="match status" value="1"/>
</dbReference>
<dbReference type="InterPro" id="IPR003822">
    <property type="entry name" value="PAH"/>
</dbReference>
<feature type="region of interest" description="Disordered" evidence="8">
    <location>
        <begin position="698"/>
        <end position="783"/>
    </location>
</feature>
<feature type="compositionally biased region" description="Basic and acidic residues" evidence="8">
    <location>
        <begin position="926"/>
        <end position="935"/>
    </location>
</feature>
<sequence>MKRSREEGMPGAQTKRPASTAPVGSDGQKLTTKDALSYLKAVKDAFSDNTPKYEQFLEVMKDFKSDRIGTIGVIERVKELFLGHQDLILGFNTFLPVGYEIKLPLEEPPKKAAEFKEAVGFVNKIKVRFRADDHIYKSFLEILNLYRKERKSIAEVHQEVFALFQNHPDLLAEFAHFLPDSAVAAASAKSTVLHDRNSANPTLSVDKKERANGLPVDQGRDLGKVSNFDKERTLNEKNGDGREGGHGIKDFELGDDKDQKMQQLPNNHSLAPKTENEGVFHQEILFCEEVKKRMQRPAEFPQFLKCLHIYNKEIITRKELENLVADFIGRESDLLARFPDFLTHCRNIDEFLAFYSSNQQNNEESGTSSVKAERDRDRELRERDRHDRGAGFGNKDNMGQKVNSYPSKDKYMAKPISELDLSNCERCTPSYRLLPADYPIPTASQRSSLGAQVLNDHWVSVTSGSEDYSFKHMRRNQYEESLFRCEDDRFELDMLLESVNVTIKRVEELQSKIDSRAFTPGELLRIEEHLNALNLRTIDRLYGDHALDVMEVLKKNAALALPVVYTRLKQKQEEWIRCRADFNKVWAEIYAKNYHKSLDHRSFYFKQQDTKSLSTKALLLEIKELSENSRKEDSALPPIDAWNRRPLKPNLTFEYPDPDIHEDLYQLVKYSCGEVCTTEQLEKAMMIWTSFLEPLLGVPPRPDKPEDSEDCAETNSHAGKDDASPTSDSDCSPEGDSVKDSELVKTGDALERSSSCRGWSVDRAKEDGSSLDRSACKSDSTSASRRIARILNEVAMVANVSDAMKQASLNERRTERSLTNGAEETKKTNVGTASDGVANTSKLSRGSVDGGGILKSSNGTAVVDESARHGKADREEGELSPNGDFGEDNFVAYVDAPIDGVQKTNGSSSSRPQIHSGENTLAGGKNEGRADDHGVESPQRSTEDSDNASENGEVSGSDSGEECFRENDEEANNGGNDNKAESEGEAEGTDDAHEVDGEGNSVPNSERVLLNVRPLVKRAPRAPQERKINSRVFYGNDALYVLFRLHQTLYERIQSAKINSSSAEKKWKSLNDDCSTDQYARFMSALYSLLDGSSDNTKFEDDCRAIIGTQSYVLFTLDKLIFKLVKQLQTVAGDEMDNKLVQLYAYENSRKPERLVDSVYHENARVLLHDGNIYRMECSSPPRRLSIQLMDYGHDKPEITAVSMEPNFSSYLHDDFLGATPDRKEKSGILMKRNKRRNPYGGESVLEGLKIFNGLECKITCTTSKVSYVLDTEDLLYRPSRARRGLGQPHRKANLSALNSARSHRFHKVVRLFQ</sequence>
<dbReference type="Gramene" id="Kaladp0071s0155.2.v1.1">
    <property type="protein sequence ID" value="Kaladp0071s0155.2.v1.1"/>
    <property type="gene ID" value="Kaladp0071s0155.v1.1"/>
</dbReference>
<dbReference type="Gramene" id="Kaladp0071s0155.3.v1.1">
    <property type="protein sequence ID" value="Kaladp0071s0155.3.v1.1"/>
    <property type="gene ID" value="Kaladp0071s0155.v1.1"/>
</dbReference>
<dbReference type="EnsemblPlants" id="Kaladp0071s0155.6.v1.1">
    <property type="protein sequence ID" value="Kaladp0071s0155.6.v1.1"/>
    <property type="gene ID" value="Kaladp0071s0155.v1.1"/>
</dbReference>
<evidence type="ECO:0000256" key="6">
    <source>
        <dbReference type="ARBA" id="ARBA00023242"/>
    </source>
</evidence>
<accession>A0A7N0ULY7</accession>
<name>A0A7N0ULY7_KALFE</name>
<feature type="compositionally biased region" description="Polar residues" evidence="8">
    <location>
        <begin position="817"/>
        <end position="844"/>
    </location>
</feature>
<evidence type="ECO:0000259" key="9">
    <source>
        <dbReference type="SMART" id="SM00761"/>
    </source>
</evidence>
<dbReference type="Proteomes" id="UP000594263">
    <property type="component" value="Unplaced"/>
</dbReference>
<dbReference type="InterPro" id="IPR036600">
    <property type="entry name" value="PAH_sf"/>
</dbReference>
<keyword evidence="3" id="KW-0677">Repeat</keyword>
<evidence type="ECO:0000256" key="8">
    <source>
        <dbReference type="SAM" id="MobiDB-lite"/>
    </source>
</evidence>
<feature type="region of interest" description="Disordered" evidence="8">
    <location>
        <begin position="359"/>
        <end position="401"/>
    </location>
</feature>
<comment type="subcellular location">
    <subcellularLocation>
        <location evidence="1 7">Nucleus</location>
    </subcellularLocation>
</comment>
<dbReference type="InterPro" id="IPR031693">
    <property type="entry name" value="Sin3_C"/>
</dbReference>
<dbReference type="GO" id="GO:0000122">
    <property type="term" value="P:negative regulation of transcription by RNA polymerase II"/>
    <property type="evidence" value="ECO:0007669"/>
    <property type="project" value="TreeGrafter"/>
</dbReference>
<evidence type="ECO:0000256" key="3">
    <source>
        <dbReference type="ARBA" id="ARBA00022737"/>
    </source>
</evidence>